<feature type="domain" description="PCIF1 WW" evidence="1">
    <location>
        <begin position="352"/>
        <end position="442"/>
    </location>
</feature>
<dbReference type="AlphaFoldDB" id="A0A836IAA4"/>
<feature type="domain" description="PCIF1 WW" evidence="1">
    <location>
        <begin position="500"/>
        <end position="574"/>
    </location>
</feature>
<dbReference type="KEGG" id="phet:94286956"/>
<dbReference type="EMBL" id="JAFJZO010000036">
    <property type="protein sequence ID" value="KAG5490708.1"/>
    <property type="molecule type" value="Genomic_DNA"/>
</dbReference>
<accession>A0A836IAA4</accession>
<name>A0A836IAA4_9TRYP</name>
<dbReference type="Pfam" id="PF12237">
    <property type="entry name" value="PCIF1_WW"/>
    <property type="match status" value="2"/>
</dbReference>
<comment type="caution">
    <text evidence="2">The sequence shown here is derived from an EMBL/GenBank/DDBJ whole genome shotgun (WGS) entry which is preliminary data.</text>
</comment>
<evidence type="ECO:0000313" key="3">
    <source>
        <dbReference type="Proteomes" id="UP000674318"/>
    </source>
</evidence>
<dbReference type="GO" id="GO:0099122">
    <property type="term" value="F:RNA polymerase II C-terminal domain binding"/>
    <property type="evidence" value="ECO:0007669"/>
    <property type="project" value="InterPro"/>
</dbReference>
<dbReference type="OrthoDB" id="193787at2759"/>
<dbReference type="GO" id="GO:0016422">
    <property type="term" value="F:mRNA (2'-O-methyladenosine-N6-)-methyltransferase activity"/>
    <property type="evidence" value="ECO:0007669"/>
    <property type="project" value="InterPro"/>
</dbReference>
<organism evidence="2 3">
    <name type="scientific">Porcisia hertigi</name>
    <dbReference type="NCBI Taxonomy" id="2761500"/>
    <lineage>
        <taxon>Eukaryota</taxon>
        <taxon>Discoba</taxon>
        <taxon>Euglenozoa</taxon>
        <taxon>Kinetoplastea</taxon>
        <taxon>Metakinetoplastina</taxon>
        <taxon>Trypanosomatida</taxon>
        <taxon>Trypanosomatidae</taxon>
        <taxon>Leishmaniinae</taxon>
        <taxon>Porcisia</taxon>
    </lineage>
</organism>
<keyword evidence="3" id="KW-1185">Reference proteome</keyword>
<dbReference type="PANTHER" id="PTHR21727">
    <property type="entry name" value="PHOSPHORYLATED CTD INTERACTING FACTOR 1"/>
    <property type="match status" value="1"/>
</dbReference>
<gene>
    <name evidence="2" type="ORF">JKF63_00830</name>
</gene>
<proteinExistence type="predicted"/>
<evidence type="ECO:0000259" key="1">
    <source>
        <dbReference type="Pfam" id="PF12237"/>
    </source>
</evidence>
<dbReference type="RefSeq" id="XP_067753036.1">
    <property type="nucleotide sequence ID" value="XM_067896879.1"/>
</dbReference>
<sequence>MQSLLEELLRYRAALTVQEELGRLCKAHLPSSSSSHARGLLPSAIFEGHQSLAVTTSNPPGVRDTECVQRTRRWVHPIIDVRRQAEVVEVPEVMPIGAGRLRLVAMQYDQGDIRGVVEPLETTDDAAATTSAQLQRSVSIKNLRLAIPEPFYHDALLPALEAIEPHHASKNVLDLCLNKLCGAANKMDTSFNQKRKRAWQLTDEVTYIFYVARKQLAQRREAVQMQKYNGGEERPWELKVYLESGDARLLGVLESAPPSGGIGGSGRTAIVIDLVRGVESSSEWVRLRDWLVPSASSCSDTVPCQEQYDVEWTVLSDAALRFRIPIGADVVLRLHARYTAQRPVAAPTTTKLLFLHALARLLLRYHGLSGGRMEKESGWQAAVPPSVIDVFEHHHQGLLSTQRPTVIAECFSSPFNATRSFFFSVFHDTDADFGSLGNFFGCCDAAACIAAVNAAERSSCGAVEDVASPARCPTSGGGGSGGGDVSTTASVSNSHHLLRLECNPPFDHEVIAAAFSHLLKWLENASLTIAVSILIIIPDSKQVHAAQVRATIEQSRFCRWVRSLPPRECLYVHGAHYQDPSASDGPIAHLKFRKRPRETVSEATNSSCLAAVANSLVRLSCPSRLMVIQDDKAEQACPGSEIGAEVVAAWSQLSNRVYSSAR</sequence>
<dbReference type="Proteomes" id="UP000674318">
    <property type="component" value="Unassembled WGS sequence"/>
</dbReference>
<reference evidence="2 3" key="1">
    <citation type="submission" date="2021-02" db="EMBL/GenBank/DDBJ databases">
        <title>Porcisia hertigi Genome sequencing and assembly.</title>
        <authorList>
            <person name="Almutairi H."/>
            <person name="Gatherer D."/>
        </authorList>
    </citation>
    <scope>NUCLEOTIDE SEQUENCE [LARGE SCALE GENOMIC DNA]</scope>
    <source>
        <strain evidence="2 3">C119</strain>
    </source>
</reference>
<evidence type="ECO:0000313" key="2">
    <source>
        <dbReference type="EMBL" id="KAG5490708.1"/>
    </source>
</evidence>
<dbReference type="GeneID" id="94286956"/>
<protein>
    <recommendedName>
        <fullName evidence="1">PCIF1 WW domain-containing protein</fullName>
    </recommendedName>
</protein>
<dbReference type="InterPro" id="IPR022035">
    <property type="entry name" value="PCIF1_WW"/>
</dbReference>
<dbReference type="PANTHER" id="PTHR21727:SF0">
    <property type="entry name" value="MRNA (2'-O-METHYLADENOSINE-N(6)-)-METHYLTRANSFERASE"/>
    <property type="match status" value="1"/>
</dbReference>
<dbReference type="InterPro" id="IPR039881">
    <property type="entry name" value="PCIF1-like"/>
</dbReference>